<dbReference type="InterPro" id="IPR038573">
    <property type="entry name" value="BrnT_sf"/>
</dbReference>
<organism evidence="1 2">
    <name type="scientific">Mesorhizobium escarrei</name>
    <dbReference type="NCBI Taxonomy" id="666018"/>
    <lineage>
        <taxon>Bacteria</taxon>
        <taxon>Pseudomonadati</taxon>
        <taxon>Pseudomonadota</taxon>
        <taxon>Alphaproteobacteria</taxon>
        <taxon>Hyphomicrobiales</taxon>
        <taxon>Phyllobacteriaceae</taxon>
        <taxon>Mesorhizobium</taxon>
    </lineage>
</organism>
<dbReference type="Pfam" id="PF04365">
    <property type="entry name" value="BrnT_toxin"/>
    <property type="match status" value="1"/>
</dbReference>
<dbReference type="RefSeq" id="WP_254018353.1">
    <property type="nucleotide sequence ID" value="NZ_CAKXZT010000119.1"/>
</dbReference>
<protein>
    <recommendedName>
        <fullName evidence="3">BrnT family toxin</fullName>
    </recommendedName>
</protein>
<dbReference type="InterPro" id="IPR007460">
    <property type="entry name" value="BrnT_toxin"/>
</dbReference>
<dbReference type="EMBL" id="CAKXZT010000119">
    <property type="protein sequence ID" value="CAH2400471.1"/>
    <property type="molecule type" value="Genomic_DNA"/>
</dbReference>
<accession>A0ABM9DUT8</accession>
<reference evidence="1 2" key="1">
    <citation type="submission" date="2022-03" db="EMBL/GenBank/DDBJ databases">
        <authorList>
            <person name="Brunel B."/>
        </authorList>
    </citation>
    <scope>NUCLEOTIDE SEQUENCE [LARGE SCALE GENOMIC DNA]</scope>
    <source>
        <strain evidence="1">STM5069sample</strain>
    </source>
</reference>
<sequence>MTEDRFDPVKDAVNREKHKLPLAFGDRIFADDNHLIIPSIREIDGEERFKVVGFVGEKLFTGVFVWRGDLPRFISVRRSNKGEERAHHAAC</sequence>
<evidence type="ECO:0000313" key="1">
    <source>
        <dbReference type="EMBL" id="CAH2400471.1"/>
    </source>
</evidence>
<dbReference type="Gene3D" id="3.10.450.530">
    <property type="entry name" value="Ribonuclease toxin, BrnT, of type II toxin-antitoxin system"/>
    <property type="match status" value="1"/>
</dbReference>
<gene>
    <name evidence="1" type="ORF">MES5069_250223</name>
</gene>
<evidence type="ECO:0008006" key="3">
    <source>
        <dbReference type="Google" id="ProtNLM"/>
    </source>
</evidence>
<proteinExistence type="predicted"/>
<keyword evidence="2" id="KW-1185">Reference proteome</keyword>
<name>A0ABM9DUT8_9HYPH</name>
<comment type="caution">
    <text evidence="1">The sequence shown here is derived from an EMBL/GenBank/DDBJ whole genome shotgun (WGS) entry which is preliminary data.</text>
</comment>
<evidence type="ECO:0000313" key="2">
    <source>
        <dbReference type="Proteomes" id="UP001153050"/>
    </source>
</evidence>
<dbReference type="Proteomes" id="UP001153050">
    <property type="component" value="Unassembled WGS sequence"/>
</dbReference>